<dbReference type="CDD" id="cd03786">
    <property type="entry name" value="GTB_UDP-GlcNAc_2-Epimerase"/>
    <property type="match status" value="1"/>
</dbReference>
<organism evidence="3 4">
    <name type="scientific">Spirosoma foliorum</name>
    <dbReference type="NCBI Taxonomy" id="2710596"/>
    <lineage>
        <taxon>Bacteria</taxon>
        <taxon>Pseudomonadati</taxon>
        <taxon>Bacteroidota</taxon>
        <taxon>Cytophagia</taxon>
        <taxon>Cytophagales</taxon>
        <taxon>Cytophagaceae</taxon>
        <taxon>Spirosoma</taxon>
    </lineage>
</organism>
<dbReference type="Pfam" id="PF02350">
    <property type="entry name" value="Epimerase_2"/>
    <property type="match status" value="1"/>
</dbReference>
<dbReference type="GO" id="GO:0008761">
    <property type="term" value="F:UDP-N-acetylglucosamine 2-epimerase activity"/>
    <property type="evidence" value="ECO:0007669"/>
    <property type="project" value="UniProtKB-EC"/>
</dbReference>
<evidence type="ECO:0000313" key="3">
    <source>
        <dbReference type="EMBL" id="QMW01444.1"/>
    </source>
</evidence>
<accession>A0A7G5GRF2</accession>
<gene>
    <name evidence="3" type="primary">wecB</name>
    <name evidence="3" type="ORF">H3H32_26300</name>
</gene>
<dbReference type="NCBIfam" id="TIGR00236">
    <property type="entry name" value="wecB"/>
    <property type="match status" value="1"/>
</dbReference>
<dbReference type="Gene3D" id="3.40.50.2000">
    <property type="entry name" value="Glycogen Phosphorylase B"/>
    <property type="match status" value="2"/>
</dbReference>
<dbReference type="InterPro" id="IPR003331">
    <property type="entry name" value="UDP_GlcNAc_Epimerase_2_dom"/>
</dbReference>
<dbReference type="RefSeq" id="WP_182458726.1">
    <property type="nucleotide sequence ID" value="NZ_CP059732.1"/>
</dbReference>
<dbReference type="EC" id="5.1.3.14" evidence="3"/>
<dbReference type="KEGG" id="sfol:H3H32_26300"/>
<dbReference type="PANTHER" id="PTHR43174">
    <property type="entry name" value="UDP-N-ACETYLGLUCOSAMINE 2-EPIMERASE"/>
    <property type="match status" value="1"/>
</dbReference>
<dbReference type="EMBL" id="CP059732">
    <property type="protein sequence ID" value="QMW01444.1"/>
    <property type="molecule type" value="Genomic_DNA"/>
</dbReference>
<proteinExistence type="inferred from homology"/>
<keyword evidence="4" id="KW-1185">Reference proteome</keyword>
<name>A0A7G5GRF2_9BACT</name>
<evidence type="ECO:0000256" key="1">
    <source>
        <dbReference type="RuleBase" id="RU003513"/>
    </source>
</evidence>
<evidence type="ECO:0000259" key="2">
    <source>
        <dbReference type="Pfam" id="PF02350"/>
    </source>
</evidence>
<dbReference type="PANTHER" id="PTHR43174:SF1">
    <property type="entry name" value="UDP-N-ACETYLGLUCOSAMINE 2-EPIMERASE"/>
    <property type="match status" value="1"/>
</dbReference>
<evidence type="ECO:0000313" key="4">
    <source>
        <dbReference type="Proteomes" id="UP000515369"/>
    </source>
</evidence>
<dbReference type="Proteomes" id="UP000515369">
    <property type="component" value="Chromosome"/>
</dbReference>
<comment type="similarity">
    <text evidence="1">Belongs to the UDP-N-acetylglucosamine 2-epimerase family.</text>
</comment>
<feature type="domain" description="UDP-N-acetylglucosamine 2-epimerase" evidence="2">
    <location>
        <begin position="26"/>
        <end position="360"/>
    </location>
</feature>
<sequence>MKILCIVGARPNFIKIAPLQRAFLAYPGIQSKIVHTGQHYDTVMSDIFFTQLDLPKPDYYLGVQAGTTTQQTADILHKFEKVLTIERPDWVLVVGDVTSTLACTLAAVQHGIRVTHVEAGLRSGDRQMPEERNRLVTDALADLLFVTEQAGVENLQREGISAEKIHFVGNVMIDSLVEYLPSSRKLNTLAELGLGAGSYGLITLHRPSNVDTENGLRTLLMLIENVANLRRMLFPMHPRTRANLARFGLYTKLEAIPNVQILEPQGYLEFLNLMRQAAVVITDSGGIQEETTYLQVPCLTFRESTERPVTVALGTNQLIADLKPETARQCVIDILSGQLKTGQIPPLWDGQAARRIAKIMYEATYPKS</sequence>
<dbReference type="SUPFAM" id="SSF53756">
    <property type="entry name" value="UDP-Glycosyltransferase/glycogen phosphorylase"/>
    <property type="match status" value="1"/>
</dbReference>
<dbReference type="InterPro" id="IPR029767">
    <property type="entry name" value="WecB-like"/>
</dbReference>
<keyword evidence="1 3" id="KW-0413">Isomerase</keyword>
<protein>
    <submittedName>
        <fullName evidence="3">UDP-N-acetylglucosamine 2-epimerase (Non-hydrolyzing)</fullName>
        <ecNumber evidence="3">5.1.3.14</ecNumber>
    </submittedName>
</protein>
<reference evidence="3 4" key="1">
    <citation type="submission" date="2020-07" db="EMBL/GenBank/DDBJ databases">
        <title>Spirosoma foliorum sp. nov., isolated from the leaves on the Nejang mountain Korea, Republic of.</title>
        <authorList>
            <person name="Ho H."/>
            <person name="Lee Y.-J."/>
            <person name="Nurcahyanto D.-A."/>
            <person name="Kim S.-G."/>
        </authorList>
    </citation>
    <scope>NUCLEOTIDE SEQUENCE [LARGE SCALE GENOMIC DNA]</scope>
    <source>
        <strain evidence="3 4">PL0136</strain>
    </source>
</reference>
<dbReference type="AlphaFoldDB" id="A0A7G5GRF2"/>